<dbReference type="InterPro" id="IPR000182">
    <property type="entry name" value="GNAT_dom"/>
</dbReference>
<dbReference type="Proteomes" id="UP000824082">
    <property type="component" value="Unassembled WGS sequence"/>
</dbReference>
<dbReference type="EMBL" id="DVMX01000085">
    <property type="protein sequence ID" value="HIU41761.1"/>
    <property type="molecule type" value="Genomic_DNA"/>
</dbReference>
<dbReference type="GO" id="GO:0016747">
    <property type="term" value="F:acyltransferase activity, transferring groups other than amino-acyl groups"/>
    <property type="evidence" value="ECO:0007669"/>
    <property type="project" value="InterPro"/>
</dbReference>
<gene>
    <name evidence="3" type="ORF">IAD19_04330</name>
</gene>
<feature type="domain" description="N-acetyltransferase" evidence="2">
    <location>
        <begin position="13"/>
        <end position="168"/>
    </location>
</feature>
<dbReference type="AlphaFoldDB" id="A0A9D1IS44"/>
<protein>
    <submittedName>
        <fullName evidence="3">N-acetyltransferase</fullName>
    </submittedName>
</protein>
<comment type="caution">
    <text evidence="3">The sequence shown here is derived from an EMBL/GenBank/DDBJ whole genome shotgun (WGS) entry which is preliminary data.</text>
</comment>
<accession>A0A9D1IS44</accession>
<organism evidence="3 4">
    <name type="scientific">Candidatus Egerieicola faecale</name>
    <dbReference type="NCBI Taxonomy" id="2840774"/>
    <lineage>
        <taxon>Bacteria</taxon>
        <taxon>Bacillati</taxon>
        <taxon>Bacillota</taxon>
        <taxon>Clostridia</taxon>
        <taxon>Eubacteriales</taxon>
        <taxon>Oscillospiraceae</taxon>
        <taxon>Oscillospiraceae incertae sedis</taxon>
        <taxon>Candidatus Egerieicola</taxon>
    </lineage>
</organism>
<dbReference type="Pfam" id="PF00583">
    <property type="entry name" value="Acetyltransf_1"/>
    <property type="match status" value="1"/>
</dbReference>
<reference evidence="3" key="2">
    <citation type="journal article" date="2021" name="PeerJ">
        <title>Extensive microbial diversity within the chicken gut microbiome revealed by metagenomics and culture.</title>
        <authorList>
            <person name="Gilroy R."/>
            <person name="Ravi A."/>
            <person name="Getino M."/>
            <person name="Pursley I."/>
            <person name="Horton D.L."/>
            <person name="Alikhan N.F."/>
            <person name="Baker D."/>
            <person name="Gharbi K."/>
            <person name="Hall N."/>
            <person name="Watson M."/>
            <person name="Adriaenssens E.M."/>
            <person name="Foster-Nyarko E."/>
            <person name="Jarju S."/>
            <person name="Secka A."/>
            <person name="Antonio M."/>
            <person name="Oren A."/>
            <person name="Chaudhuri R.R."/>
            <person name="La Ragione R."/>
            <person name="Hildebrand F."/>
            <person name="Pallen M.J."/>
        </authorList>
    </citation>
    <scope>NUCLEOTIDE SEQUENCE</scope>
    <source>
        <strain evidence="3">4509</strain>
    </source>
</reference>
<dbReference type="CDD" id="cd04301">
    <property type="entry name" value="NAT_SF"/>
    <property type="match status" value="1"/>
</dbReference>
<evidence type="ECO:0000313" key="4">
    <source>
        <dbReference type="Proteomes" id="UP000824082"/>
    </source>
</evidence>
<dbReference type="SUPFAM" id="SSF55729">
    <property type="entry name" value="Acyl-CoA N-acyltransferases (Nat)"/>
    <property type="match status" value="1"/>
</dbReference>
<feature type="region of interest" description="Disordered" evidence="1">
    <location>
        <begin position="1"/>
        <end position="21"/>
    </location>
</feature>
<proteinExistence type="predicted"/>
<dbReference type="PROSITE" id="PS51186">
    <property type="entry name" value="GNAT"/>
    <property type="match status" value="1"/>
</dbReference>
<name>A0A9D1IS44_9FIRM</name>
<dbReference type="InterPro" id="IPR016181">
    <property type="entry name" value="Acyl_CoA_acyltransferase"/>
</dbReference>
<sequence length="223" mass="24890">MTALDAKEDSRQVEIRQERPEERRAMETLVREAFWNQYAPGCMEHYLLHVLRSHKDFVPPLNLVAELEGEPVGQCACVKGKLWGDDGAVCTVLTLGPIAVRPDFQNRGIGGRLLARTAEIAKGLGYPAIFLTGDPAYYSRYGYLPAEQFGVRNGENCYAAALQVLPLEKGVLMPGRYEESGAYLVKEQAALDFDQQFPKKETRMGTPSQLRFLELAGRVRPAE</sequence>
<dbReference type="Gene3D" id="3.40.630.30">
    <property type="match status" value="1"/>
</dbReference>
<evidence type="ECO:0000313" key="3">
    <source>
        <dbReference type="EMBL" id="HIU41761.1"/>
    </source>
</evidence>
<evidence type="ECO:0000259" key="2">
    <source>
        <dbReference type="PROSITE" id="PS51186"/>
    </source>
</evidence>
<reference evidence="3" key="1">
    <citation type="submission" date="2020-10" db="EMBL/GenBank/DDBJ databases">
        <authorList>
            <person name="Gilroy R."/>
        </authorList>
    </citation>
    <scope>NUCLEOTIDE SEQUENCE</scope>
    <source>
        <strain evidence="3">4509</strain>
    </source>
</reference>
<evidence type="ECO:0000256" key="1">
    <source>
        <dbReference type="SAM" id="MobiDB-lite"/>
    </source>
</evidence>